<dbReference type="RefSeq" id="WP_108634064.1">
    <property type="nucleotide sequence ID" value="NZ_QCXX01000003.1"/>
</dbReference>
<gene>
    <name evidence="1" type="ORF">DCO56_12255</name>
</gene>
<organism evidence="1 2">
    <name type="scientific">Sphingobacterium athyrii</name>
    <dbReference type="NCBI Taxonomy" id="2152717"/>
    <lineage>
        <taxon>Bacteria</taxon>
        <taxon>Pseudomonadati</taxon>
        <taxon>Bacteroidota</taxon>
        <taxon>Sphingobacteriia</taxon>
        <taxon>Sphingobacteriales</taxon>
        <taxon>Sphingobacteriaceae</taxon>
        <taxon>Sphingobacterium</taxon>
    </lineage>
</organism>
<sequence length="94" mass="10904">MHQLFLCQFKGEEYLSISNLEDVMAIVERYRPEKCNQDMKIQLTMIVLLTTLTLTSCGQDNDHKSVHRSADSVFIKSLKERKIFRLPILSLSSK</sequence>
<dbReference type="Proteomes" id="UP000250831">
    <property type="component" value="Unassembled WGS sequence"/>
</dbReference>
<dbReference type="EMBL" id="QCXX01000003">
    <property type="protein sequence ID" value="PUV24136.1"/>
    <property type="molecule type" value="Genomic_DNA"/>
</dbReference>
<reference evidence="1 2" key="1">
    <citation type="submission" date="2018-04" db="EMBL/GenBank/DDBJ databases">
        <title>Sphingobacterium sp. M46 Genome.</title>
        <authorList>
            <person name="Cheng J."/>
            <person name="Li Y."/>
        </authorList>
    </citation>
    <scope>NUCLEOTIDE SEQUENCE [LARGE SCALE GENOMIC DNA]</scope>
    <source>
        <strain evidence="1 2">M46</strain>
    </source>
</reference>
<dbReference type="AlphaFoldDB" id="A0A363NTJ6"/>
<evidence type="ECO:0000313" key="2">
    <source>
        <dbReference type="Proteomes" id="UP000250831"/>
    </source>
</evidence>
<dbReference type="OrthoDB" id="1348996at2"/>
<evidence type="ECO:0000313" key="1">
    <source>
        <dbReference type="EMBL" id="PUV24136.1"/>
    </source>
</evidence>
<proteinExistence type="predicted"/>
<comment type="caution">
    <text evidence="1">The sequence shown here is derived from an EMBL/GenBank/DDBJ whole genome shotgun (WGS) entry which is preliminary data.</text>
</comment>
<accession>A0A363NTJ6</accession>
<name>A0A363NTJ6_9SPHI</name>
<protein>
    <submittedName>
        <fullName evidence="1">Uncharacterized protein</fullName>
    </submittedName>
</protein>
<keyword evidence="2" id="KW-1185">Reference proteome</keyword>